<comment type="caution">
    <text evidence="1">The sequence shown here is derived from an EMBL/GenBank/DDBJ whole genome shotgun (WGS) entry which is preliminary data.</text>
</comment>
<dbReference type="EMBL" id="JBFBVU010000010">
    <property type="protein sequence ID" value="MEV8467023.1"/>
    <property type="molecule type" value="Genomic_DNA"/>
</dbReference>
<accession>A0ABV3L9F6</accession>
<reference evidence="1 2" key="1">
    <citation type="submission" date="2024-07" db="EMBL/GenBank/DDBJ databases">
        <authorList>
            <person name="Kang M."/>
        </authorList>
    </citation>
    <scope>NUCLEOTIDE SEQUENCE [LARGE SCALE GENOMIC DNA]</scope>
    <source>
        <strain evidence="1 2">DFM31</strain>
    </source>
</reference>
<dbReference type="Proteomes" id="UP001553161">
    <property type="component" value="Unassembled WGS sequence"/>
</dbReference>
<proteinExistence type="predicted"/>
<evidence type="ECO:0000313" key="2">
    <source>
        <dbReference type="Proteomes" id="UP001553161"/>
    </source>
</evidence>
<keyword evidence="2" id="KW-1185">Reference proteome</keyword>
<protein>
    <submittedName>
        <fullName evidence="1">Ferredoxin</fullName>
    </submittedName>
</protein>
<name>A0ABV3L9F6_9RHOB</name>
<gene>
    <name evidence="1" type="ORF">AB0T83_09555</name>
</gene>
<evidence type="ECO:0000313" key="1">
    <source>
        <dbReference type="EMBL" id="MEV8467023.1"/>
    </source>
</evidence>
<organism evidence="1 2">
    <name type="scientific">Meridianimarinicoccus marinus</name>
    <dbReference type="NCBI Taxonomy" id="3231483"/>
    <lineage>
        <taxon>Bacteria</taxon>
        <taxon>Pseudomonadati</taxon>
        <taxon>Pseudomonadota</taxon>
        <taxon>Alphaproteobacteria</taxon>
        <taxon>Rhodobacterales</taxon>
        <taxon>Paracoccaceae</taxon>
        <taxon>Meridianimarinicoccus</taxon>
    </lineage>
</organism>
<sequence>MVQAAHVPLEASDGVPATFASIALIAPQEPGFWTMAQRAPEMRDGLPDPLDRLSRRLVTPLAASVGGLALFPSDGPPYPPFVSWALRSAQIWAAPMGLLVSRSAGLWVSFRAAVALPWAAPAQPATPSPCDTCATRPCLSACPVSAFSADRGYDLAACHGFLDRAAGQDCMTQGCAARRACPLGAASGRHPDQSAFHMRAFHPCQNA</sequence>